<dbReference type="Pfam" id="PF00553">
    <property type="entry name" value="CBM_2"/>
    <property type="match status" value="1"/>
</dbReference>
<feature type="region of interest" description="Disordered" evidence="1">
    <location>
        <begin position="132"/>
        <end position="160"/>
    </location>
</feature>
<organism evidence="4 5">
    <name type="scientific">Amycolatopsis plumensis</name>
    <dbReference type="NCBI Taxonomy" id="236508"/>
    <lineage>
        <taxon>Bacteria</taxon>
        <taxon>Bacillati</taxon>
        <taxon>Actinomycetota</taxon>
        <taxon>Actinomycetes</taxon>
        <taxon>Pseudonocardiales</taxon>
        <taxon>Pseudonocardiaceae</taxon>
        <taxon>Amycolatopsis</taxon>
    </lineage>
</organism>
<dbReference type="InterPro" id="IPR008965">
    <property type="entry name" value="CBM2/CBM3_carb-bd_dom_sf"/>
</dbReference>
<dbReference type="Proteomes" id="UP001589535">
    <property type="component" value="Unassembled WGS sequence"/>
</dbReference>
<feature type="region of interest" description="Disordered" evidence="1">
    <location>
        <begin position="17"/>
        <end position="39"/>
    </location>
</feature>
<keyword evidence="2" id="KW-0472">Membrane</keyword>
<protein>
    <submittedName>
        <fullName evidence="4">Cellulose-binding domain-containing protein</fullName>
    </submittedName>
</protein>
<feature type="transmembrane region" description="Helical" evidence="2">
    <location>
        <begin position="69"/>
        <end position="88"/>
    </location>
</feature>
<dbReference type="Gene3D" id="2.60.40.290">
    <property type="match status" value="1"/>
</dbReference>
<gene>
    <name evidence="4" type="ORF">ACFFTO_11690</name>
</gene>
<evidence type="ECO:0000313" key="4">
    <source>
        <dbReference type="EMBL" id="MFB9684844.1"/>
    </source>
</evidence>
<dbReference type="PROSITE" id="PS51173">
    <property type="entry name" value="CBM2"/>
    <property type="match status" value="1"/>
</dbReference>
<dbReference type="RefSeq" id="WP_378191976.1">
    <property type="nucleotide sequence ID" value="NZ_JBHMBK010000007.1"/>
</dbReference>
<dbReference type="EMBL" id="JBHMBK010000007">
    <property type="protein sequence ID" value="MFB9684844.1"/>
    <property type="molecule type" value="Genomic_DNA"/>
</dbReference>
<dbReference type="SMART" id="SM00637">
    <property type="entry name" value="CBD_II"/>
    <property type="match status" value="1"/>
</dbReference>
<feature type="domain" description="CBM2" evidence="3">
    <location>
        <begin position="156"/>
        <end position="266"/>
    </location>
</feature>
<keyword evidence="5" id="KW-1185">Reference proteome</keyword>
<keyword evidence="2" id="KW-0812">Transmembrane</keyword>
<evidence type="ECO:0000313" key="5">
    <source>
        <dbReference type="Proteomes" id="UP001589535"/>
    </source>
</evidence>
<evidence type="ECO:0000256" key="2">
    <source>
        <dbReference type="SAM" id="Phobius"/>
    </source>
</evidence>
<dbReference type="InterPro" id="IPR001919">
    <property type="entry name" value="CBD2"/>
</dbReference>
<dbReference type="InterPro" id="IPR012291">
    <property type="entry name" value="CBM2_carb-bd_dom_sf"/>
</dbReference>
<feature type="compositionally biased region" description="Low complexity" evidence="1">
    <location>
        <begin position="132"/>
        <end position="152"/>
    </location>
</feature>
<accession>A0ABV5U0F9</accession>
<name>A0ABV5U0F9_9PSEU</name>
<dbReference type="SUPFAM" id="SSF49384">
    <property type="entry name" value="Carbohydrate-binding domain"/>
    <property type="match status" value="1"/>
</dbReference>
<evidence type="ECO:0000256" key="1">
    <source>
        <dbReference type="SAM" id="MobiDB-lite"/>
    </source>
</evidence>
<keyword evidence="2" id="KW-1133">Transmembrane helix</keyword>
<comment type="caution">
    <text evidence="4">The sequence shown here is derived from an EMBL/GenBank/DDBJ whole genome shotgun (WGS) entry which is preliminary data.</text>
</comment>
<proteinExistence type="predicted"/>
<sequence>MARAGRSDDELSVDELLRETGAMPRSLGTYVPLTRPREEDIDEGYRERLEQRAREAAAAQQRAGRRIRWVSALCGALVVAGSLVIIAVTSESSPGRQAAVAPDPLAPATTPRTVVTTAPSPTPVPTVLRQISTSASPTTTAPKTTATSSTQAAPPPPAPVASCSVRYDITDSWPNGFTANVYVTNTGNQTLNPWTATWTFTAGQQVTHSWNGDFSQSGSRVTMKAVSYNLSMAPGTTIDIGFNGSFSRSNPAAVGFTLNGARCQTT</sequence>
<reference evidence="4 5" key="1">
    <citation type="submission" date="2024-09" db="EMBL/GenBank/DDBJ databases">
        <authorList>
            <person name="Sun Q."/>
            <person name="Mori K."/>
        </authorList>
    </citation>
    <scope>NUCLEOTIDE SEQUENCE [LARGE SCALE GENOMIC DNA]</scope>
    <source>
        <strain evidence="4 5">JCM 13852</strain>
    </source>
</reference>
<evidence type="ECO:0000259" key="3">
    <source>
        <dbReference type="PROSITE" id="PS51173"/>
    </source>
</evidence>